<evidence type="ECO:0000256" key="5">
    <source>
        <dbReference type="PIRNR" id="PIRNR016557"/>
    </source>
</evidence>
<organism evidence="6 7">
    <name type="scientific">Gracilibacillus caseinilyticus</name>
    <dbReference type="NCBI Taxonomy" id="2932256"/>
    <lineage>
        <taxon>Bacteria</taxon>
        <taxon>Bacillati</taxon>
        <taxon>Bacillota</taxon>
        <taxon>Bacilli</taxon>
        <taxon>Bacillales</taxon>
        <taxon>Bacillaceae</taxon>
        <taxon>Gracilibacillus</taxon>
    </lineage>
</organism>
<dbReference type="PANTHER" id="PTHR39181">
    <property type="entry name" value="TYROSINE-PROTEIN PHOSPHATASE YWQE"/>
    <property type="match status" value="1"/>
</dbReference>
<dbReference type="InterPro" id="IPR016667">
    <property type="entry name" value="Caps_polysacc_synth_CpsB/CapC"/>
</dbReference>
<comment type="similarity">
    <text evidence="1 5">Belongs to the metallo-dependent hydrolases superfamily. CpsB/CapC family.</text>
</comment>
<dbReference type="PIRSF" id="PIRSF016557">
    <property type="entry name" value="Caps_synth_CpsB"/>
    <property type="match status" value="1"/>
</dbReference>
<evidence type="ECO:0000256" key="3">
    <source>
        <dbReference type="ARBA" id="ARBA00022912"/>
    </source>
</evidence>
<dbReference type="RefSeq" id="WP_244723858.1">
    <property type="nucleotide sequence ID" value="NZ_CP095072.1"/>
</dbReference>
<keyword evidence="3 5" id="KW-0904">Protein phosphatase</keyword>
<evidence type="ECO:0000256" key="2">
    <source>
        <dbReference type="ARBA" id="ARBA00022801"/>
    </source>
</evidence>
<accession>A0ABY4F0W3</accession>
<reference evidence="6 7" key="1">
    <citation type="submission" date="2022-04" db="EMBL/GenBank/DDBJ databases">
        <title>Gracilibacillus sp. isolated from saltern.</title>
        <authorList>
            <person name="Won M."/>
            <person name="Lee C.-M."/>
            <person name="Woen H.-Y."/>
            <person name="Kwon S.-W."/>
        </authorList>
    </citation>
    <scope>NUCLEOTIDE SEQUENCE [LARGE SCALE GENOMIC DNA]</scope>
    <source>
        <strain evidence="6 7">SSWR10-1</strain>
    </source>
</reference>
<name>A0ABY4F0W3_9BACI</name>
<comment type="catalytic activity">
    <reaction evidence="4 5">
        <text>O-phospho-L-tyrosyl-[protein] + H2O = L-tyrosyl-[protein] + phosphate</text>
        <dbReference type="Rhea" id="RHEA:10684"/>
        <dbReference type="Rhea" id="RHEA-COMP:10136"/>
        <dbReference type="Rhea" id="RHEA-COMP:20101"/>
        <dbReference type="ChEBI" id="CHEBI:15377"/>
        <dbReference type="ChEBI" id="CHEBI:43474"/>
        <dbReference type="ChEBI" id="CHEBI:46858"/>
        <dbReference type="ChEBI" id="CHEBI:61978"/>
        <dbReference type="EC" id="3.1.3.48"/>
    </reaction>
</comment>
<evidence type="ECO:0000256" key="4">
    <source>
        <dbReference type="ARBA" id="ARBA00051722"/>
    </source>
</evidence>
<dbReference type="EC" id="3.1.3.48" evidence="5"/>
<evidence type="ECO:0000313" key="7">
    <source>
        <dbReference type="Proteomes" id="UP000831782"/>
    </source>
</evidence>
<dbReference type="Gene3D" id="3.20.20.140">
    <property type="entry name" value="Metal-dependent hydrolases"/>
    <property type="match status" value="1"/>
</dbReference>
<dbReference type="EMBL" id="CP095072">
    <property type="protein sequence ID" value="UOQ50317.1"/>
    <property type="molecule type" value="Genomic_DNA"/>
</dbReference>
<dbReference type="PANTHER" id="PTHR39181:SF1">
    <property type="entry name" value="TYROSINE-PROTEIN PHOSPHATASE YWQE"/>
    <property type="match status" value="1"/>
</dbReference>
<sequence length="253" mass="28870">MLDINPYILPVNQDSVKDKLAALQLAKEAEKAGIKTIIATPKYVQGIQEINKDTITSYVETLNQKLIEESVNVEILPSQTVRIHGNLEEDLEKGKYMTYGNDPTYIFLELMHDQIPQYTTQLCYDLQLKGYKPILVHPEKNIDIQKDVNILYSLVKNGALVQISARSINGKKGKKIQKTTQHLLKHNLVHFISSDTADAKQFYLQPAWDSLKKTLSIEQIYVLQENRSLLLDGRIVQGEEPVRIKKKKIFGLI</sequence>
<proteinExistence type="inferred from homology"/>
<evidence type="ECO:0000256" key="1">
    <source>
        <dbReference type="ARBA" id="ARBA00005750"/>
    </source>
</evidence>
<gene>
    <name evidence="6" type="ORF">MUN88_09770</name>
</gene>
<protein>
    <recommendedName>
        <fullName evidence="5">Tyrosine-protein phosphatase</fullName>
        <ecNumber evidence="5">3.1.3.48</ecNumber>
    </recommendedName>
</protein>
<keyword evidence="2 5" id="KW-0378">Hydrolase</keyword>
<dbReference type="Proteomes" id="UP000831782">
    <property type="component" value="Chromosome"/>
</dbReference>
<dbReference type="Pfam" id="PF19567">
    <property type="entry name" value="CpsB_CapC"/>
    <property type="match status" value="1"/>
</dbReference>
<keyword evidence="7" id="KW-1185">Reference proteome</keyword>
<evidence type="ECO:0000313" key="6">
    <source>
        <dbReference type="EMBL" id="UOQ50317.1"/>
    </source>
</evidence>